<name>A0AAJ6QT07_9ACAR</name>
<dbReference type="PANTHER" id="PTHR24403">
    <property type="entry name" value="ZINC FINGER PROTEIN"/>
    <property type="match status" value="1"/>
</dbReference>
<dbReference type="Pfam" id="PF13909">
    <property type="entry name" value="zf-H2C2_5"/>
    <property type="match status" value="1"/>
</dbReference>
<dbReference type="SUPFAM" id="SSF57667">
    <property type="entry name" value="beta-beta-alpha zinc fingers"/>
    <property type="match status" value="1"/>
</dbReference>
<dbReference type="FunFam" id="3.30.160.60:FF:001370">
    <property type="entry name" value="Zinc finger protein"/>
    <property type="match status" value="1"/>
</dbReference>
<dbReference type="RefSeq" id="XP_003743059.1">
    <property type="nucleotide sequence ID" value="XM_003743011.1"/>
</dbReference>
<dbReference type="InterPro" id="IPR013087">
    <property type="entry name" value="Znf_C2H2_type"/>
</dbReference>
<evidence type="ECO:0000256" key="1">
    <source>
        <dbReference type="ARBA" id="ARBA00004123"/>
    </source>
</evidence>
<evidence type="ECO:0000256" key="4">
    <source>
        <dbReference type="ARBA" id="ARBA00022737"/>
    </source>
</evidence>
<evidence type="ECO:0000313" key="14">
    <source>
        <dbReference type="RefSeq" id="XP_003743059.1"/>
    </source>
</evidence>
<dbReference type="InterPro" id="IPR036236">
    <property type="entry name" value="Znf_C2H2_sf"/>
</dbReference>
<dbReference type="GeneID" id="100909212"/>
<evidence type="ECO:0000313" key="13">
    <source>
        <dbReference type="Proteomes" id="UP000694867"/>
    </source>
</evidence>
<dbReference type="SMART" id="SM00355">
    <property type="entry name" value="ZnF_C2H2"/>
    <property type="match status" value="3"/>
</dbReference>
<evidence type="ECO:0000256" key="6">
    <source>
        <dbReference type="ARBA" id="ARBA00022833"/>
    </source>
</evidence>
<protein>
    <submittedName>
        <fullName evidence="14">Zinc finger protein 513</fullName>
    </submittedName>
</protein>
<dbReference type="AlphaFoldDB" id="A0AAJ6QT07"/>
<dbReference type="GO" id="GO:0005634">
    <property type="term" value="C:nucleus"/>
    <property type="evidence" value="ECO:0007669"/>
    <property type="project" value="UniProtKB-SubCell"/>
</dbReference>
<feature type="domain" description="C2H2-type" evidence="12">
    <location>
        <begin position="73"/>
        <end position="101"/>
    </location>
</feature>
<keyword evidence="9" id="KW-0804">Transcription</keyword>
<keyword evidence="5 11" id="KW-0863">Zinc-finger</keyword>
<dbReference type="GO" id="GO:0003690">
    <property type="term" value="F:double-stranded DNA binding"/>
    <property type="evidence" value="ECO:0007669"/>
    <property type="project" value="UniProtKB-ARBA"/>
</dbReference>
<sequence>MTYSGVDGDYDGCLENVNPEVFGMDLKAVKPLYIVTKRSDGERIYLCDFCGYETRYKNVVTDHVRKHTGERPFVCPYCDFRCSQKPNWRRHIRRIHVGKPYYLNDPSSLPRERVPRIDFNCSMCDYSSSVPGAELVHMSIHLNDTI</sequence>
<organism evidence="13 14">
    <name type="scientific">Galendromus occidentalis</name>
    <name type="common">western predatory mite</name>
    <dbReference type="NCBI Taxonomy" id="34638"/>
    <lineage>
        <taxon>Eukaryota</taxon>
        <taxon>Metazoa</taxon>
        <taxon>Ecdysozoa</taxon>
        <taxon>Arthropoda</taxon>
        <taxon>Chelicerata</taxon>
        <taxon>Arachnida</taxon>
        <taxon>Acari</taxon>
        <taxon>Parasitiformes</taxon>
        <taxon>Mesostigmata</taxon>
        <taxon>Gamasina</taxon>
        <taxon>Phytoseioidea</taxon>
        <taxon>Phytoseiidae</taxon>
        <taxon>Typhlodrominae</taxon>
        <taxon>Galendromus</taxon>
    </lineage>
</organism>
<dbReference type="Gene3D" id="3.30.160.60">
    <property type="entry name" value="Classic Zinc Finger"/>
    <property type="match status" value="2"/>
</dbReference>
<evidence type="ECO:0000256" key="7">
    <source>
        <dbReference type="ARBA" id="ARBA00023015"/>
    </source>
</evidence>
<evidence type="ECO:0000256" key="10">
    <source>
        <dbReference type="ARBA" id="ARBA00023242"/>
    </source>
</evidence>
<keyword evidence="7" id="KW-0805">Transcription regulation</keyword>
<evidence type="ECO:0000259" key="12">
    <source>
        <dbReference type="PROSITE" id="PS50157"/>
    </source>
</evidence>
<dbReference type="Proteomes" id="UP000694867">
    <property type="component" value="Unplaced"/>
</dbReference>
<gene>
    <name evidence="14" type="primary">LOC100909212</name>
</gene>
<dbReference type="PANTHER" id="PTHR24403:SF109">
    <property type="entry name" value="ZINC FINGER PROTEIN 845-LIKE"/>
    <property type="match status" value="1"/>
</dbReference>
<dbReference type="FunFam" id="3.30.160.60:FF:000100">
    <property type="entry name" value="Zinc finger 45-like"/>
    <property type="match status" value="1"/>
</dbReference>
<dbReference type="KEGG" id="goe:100909212"/>
<evidence type="ECO:0000256" key="3">
    <source>
        <dbReference type="ARBA" id="ARBA00022723"/>
    </source>
</evidence>
<evidence type="ECO:0000256" key="5">
    <source>
        <dbReference type="ARBA" id="ARBA00022771"/>
    </source>
</evidence>
<keyword evidence="10" id="KW-0539">Nucleus</keyword>
<evidence type="ECO:0000256" key="9">
    <source>
        <dbReference type="ARBA" id="ARBA00023163"/>
    </source>
</evidence>
<comment type="subcellular location">
    <subcellularLocation>
        <location evidence="1">Nucleus</location>
    </subcellularLocation>
</comment>
<dbReference type="GO" id="GO:0045944">
    <property type="term" value="P:positive regulation of transcription by RNA polymerase II"/>
    <property type="evidence" value="ECO:0007669"/>
    <property type="project" value="TreeGrafter"/>
</dbReference>
<feature type="domain" description="C2H2-type" evidence="12">
    <location>
        <begin position="45"/>
        <end position="72"/>
    </location>
</feature>
<dbReference type="GO" id="GO:0008270">
    <property type="term" value="F:zinc ion binding"/>
    <property type="evidence" value="ECO:0007669"/>
    <property type="project" value="UniProtKB-KW"/>
</dbReference>
<dbReference type="PROSITE" id="PS50157">
    <property type="entry name" value="ZINC_FINGER_C2H2_2"/>
    <property type="match status" value="2"/>
</dbReference>
<keyword evidence="4" id="KW-0677">Repeat</keyword>
<evidence type="ECO:0000256" key="8">
    <source>
        <dbReference type="ARBA" id="ARBA00023125"/>
    </source>
</evidence>
<reference evidence="14" key="1">
    <citation type="submission" date="2025-08" db="UniProtKB">
        <authorList>
            <consortium name="RefSeq"/>
        </authorList>
    </citation>
    <scope>IDENTIFICATION</scope>
</reference>
<evidence type="ECO:0000256" key="11">
    <source>
        <dbReference type="PROSITE-ProRule" id="PRU00042"/>
    </source>
</evidence>
<keyword evidence="3" id="KW-0479">Metal-binding</keyword>
<evidence type="ECO:0000256" key="2">
    <source>
        <dbReference type="ARBA" id="ARBA00006991"/>
    </source>
</evidence>
<dbReference type="PROSITE" id="PS00028">
    <property type="entry name" value="ZINC_FINGER_C2H2_1"/>
    <property type="match status" value="1"/>
</dbReference>
<dbReference type="InterPro" id="IPR050688">
    <property type="entry name" value="Zinc_finger/UBP_domain"/>
</dbReference>
<keyword evidence="6" id="KW-0862">Zinc</keyword>
<comment type="similarity">
    <text evidence="2">Belongs to the krueppel C2H2-type zinc-finger protein family.</text>
</comment>
<accession>A0AAJ6QT07</accession>
<proteinExistence type="inferred from homology"/>
<keyword evidence="8" id="KW-0238">DNA-binding</keyword>
<keyword evidence="13" id="KW-1185">Reference proteome</keyword>